<evidence type="ECO:0000313" key="2">
    <source>
        <dbReference type="Proteomes" id="UP000178935"/>
    </source>
</evidence>
<protein>
    <submittedName>
        <fullName evidence="1">Uncharacterized protein</fullName>
    </submittedName>
</protein>
<organism evidence="1 2">
    <name type="scientific">Candidatus Staskawiczbacteria bacterium RIFOXYD1_FULL_32_13</name>
    <dbReference type="NCBI Taxonomy" id="1802234"/>
    <lineage>
        <taxon>Bacteria</taxon>
        <taxon>Candidatus Staskawicziibacteriota</taxon>
    </lineage>
</organism>
<name>A0A1G2JR83_9BACT</name>
<comment type="caution">
    <text evidence="1">The sequence shown here is derived from an EMBL/GenBank/DDBJ whole genome shotgun (WGS) entry which is preliminary data.</text>
</comment>
<gene>
    <name evidence="1" type="ORF">A2561_00490</name>
</gene>
<proteinExistence type="predicted"/>
<sequence>MIESGEFCVGYKSQTVVPVMDDQDAEIAEWVLEIEEDMGLSREVFLRKIYKGCQSDGPPGLSATRGLPKTALRMLGKVALSILDRVTRSKETYFSFVA</sequence>
<reference evidence="1 2" key="1">
    <citation type="journal article" date="2016" name="Nat. Commun.">
        <title>Thousands of microbial genomes shed light on interconnected biogeochemical processes in an aquifer system.</title>
        <authorList>
            <person name="Anantharaman K."/>
            <person name="Brown C.T."/>
            <person name="Hug L.A."/>
            <person name="Sharon I."/>
            <person name="Castelle C.J."/>
            <person name="Probst A.J."/>
            <person name="Thomas B.C."/>
            <person name="Singh A."/>
            <person name="Wilkins M.J."/>
            <person name="Karaoz U."/>
            <person name="Brodie E.L."/>
            <person name="Williams K.H."/>
            <person name="Hubbard S.S."/>
            <person name="Banfield J.F."/>
        </authorList>
    </citation>
    <scope>NUCLEOTIDE SEQUENCE [LARGE SCALE GENOMIC DNA]</scope>
</reference>
<dbReference type="EMBL" id="MHPU01000004">
    <property type="protein sequence ID" value="OGZ89664.1"/>
    <property type="molecule type" value="Genomic_DNA"/>
</dbReference>
<evidence type="ECO:0000313" key="1">
    <source>
        <dbReference type="EMBL" id="OGZ89664.1"/>
    </source>
</evidence>
<dbReference type="AlphaFoldDB" id="A0A1G2JR83"/>
<dbReference type="Proteomes" id="UP000178935">
    <property type="component" value="Unassembled WGS sequence"/>
</dbReference>
<accession>A0A1G2JR83</accession>